<keyword evidence="2" id="KW-1185">Reference proteome</keyword>
<dbReference type="AlphaFoldDB" id="A0A085GPN6"/>
<comment type="caution">
    <text evidence="1">The sequence shown here is derived from an EMBL/GenBank/DDBJ whole genome shotgun (WGS) entry which is preliminary data.</text>
</comment>
<dbReference type="GeneID" id="78381015"/>
<evidence type="ECO:0000313" key="2">
    <source>
        <dbReference type="Proteomes" id="UP000028640"/>
    </source>
</evidence>
<dbReference type="Proteomes" id="UP000028640">
    <property type="component" value="Unassembled WGS sequence"/>
</dbReference>
<accession>A0A085GPN6</accession>
<reference evidence="1 2" key="1">
    <citation type="submission" date="2014-05" db="EMBL/GenBank/DDBJ databases">
        <title>ATOL: Assembling a taxonomically balanced genome-scale reconstruction of the evolutionary history of the Enterobacteriaceae.</title>
        <authorList>
            <person name="Plunkett G.III."/>
            <person name="Neeno-Eckwall E.C."/>
            <person name="Glasner J.D."/>
            <person name="Perna N.T."/>
        </authorList>
    </citation>
    <scope>NUCLEOTIDE SEQUENCE [LARGE SCALE GENOMIC DNA]</scope>
    <source>
        <strain evidence="1 2">ATCC 33852</strain>
    </source>
</reference>
<proteinExistence type="predicted"/>
<dbReference type="RefSeq" id="WP_419471231.1">
    <property type="nucleotide sequence ID" value="NZ_JMPJ01000017.1"/>
</dbReference>
<dbReference type="EMBL" id="JMPJ01000017">
    <property type="protein sequence ID" value="KFC85681.1"/>
    <property type="molecule type" value="Genomic_DNA"/>
</dbReference>
<gene>
    <name evidence="1" type="ORF">GEAM_0154</name>
</gene>
<sequence>MMTHTETAENSITVFRSLIAGLDFSHLEDTQLYDLSALASESAEGLCHGLLCLSEGLENSEIVPPEGVPQISAYLKAVAHLVPLLFELNECASDRLGSRRNGPLTV</sequence>
<name>A0A085GPN6_EWIA3</name>
<organism evidence="1 2">
    <name type="scientific">Ewingella americana (strain ATCC 33852 / DSM 4580 / CCUG 14506 / JCM 5911 / LMG 7869 / NCTC 12157 / CDC 1468-78)</name>
    <dbReference type="NCBI Taxonomy" id="910964"/>
    <lineage>
        <taxon>Bacteria</taxon>
        <taxon>Pseudomonadati</taxon>
        <taxon>Pseudomonadota</taxon>
        <taxon>Gammaproteobacteria</taxon>
        <taxon>Enterobacterales</taxon>
        <taxon>Yersiniaceae</taxon>
        <taxon>Ewingella</taxon>
    </lineage>
</organism>
<evidence type="ECO:0000313" key="1">
    <source>
        <dbReference type="EMBL" id="KFC85681.1"/>
    </source>
</evidence>
<protein>
    <submittedName>
        <fullName evidence="1">Uncharacterized protein</fullName>
    </submittedName>
</protein>
<dbReference type="eggNOG" id="ENOG5032VQ8">
    <property type="taxonomic scope" value="Bacteria"/>
</dbReference>